<evidence type="ECO:0000313" key="3">
    <source>
        <dbReference type="EMBL" id="MFM0240874.1"/>
    </source>
</evidence>
<evidence type="ECO:0000313" key="4">
    <source>
        <dbReference type="Proteomes" id="UP001629274"/>
    </source>
</evidence>
<feature type="chain" id="PRO_5046206308" evidence="2">
    <location>
        <begin position="22"/>
        <end position="79"/>
    </location>
</feature>
<feature type="compositionally biased region" description="Polar residues" evidence="1">
    <location>
        <begin position="24"/>
        <end position="40"/>
    </location>
</feature>
<evidence type="ECO:0000256" key="2">
    <source>
        <dbReference type="SAM" id="SignalP"/>
    </source>
</evidence>
<keyword evidence="4" id="KW-1185">Reference proteome</keyword>
<dbReference type="Pfam" id="PF13663">
    <property type="entry name" value="DUF4148"/>
    <property type="match status" value="1"/>
</dbReference>
<protein>
    <submittedName>
        <fullName evidence="3">DUF4148 domain-containing protein</fullName>
    </submittedName>
</protein>
<proteinExistence type="predicted"/>
<dbReference type="InterPro" id="IPR025421">
    <property type="entry name" value="DUF4148"/>
</dbReference>
<name>A0ABW9BJT6_9BURK</name>
<evidence type="ECO:0000256" key="1">
    <source>
        <dbReference type="SAM" id="MobiDB-lite"/>
    </source>
</evidence>
<dbReference type="EMBL" id="JAQQDR010000008">
    <property type="protein sequence ID" value="MFM0240874.1"/>
    <property type="molecule type" value="Genomic_DNA"/>
</dbReference>
<dbReference type="RefSeq" id="WP_408261056.1">
    <property type="nucleotide sequence ID" value="NZ_JAQQCK010000004.1"/>
</dbReference>
<sequence>MKTSMIVIAFAAFTTAGLAHASDATPTSERQSGVVQTAQLSPGDYQVARKTRSQVRSELKQSETDGQLKSLNNEVYKGN</sequence>
<feature type="region of interest" description="Disordered" evidence="1">
    <location>
        <begin position="21"/>
        <end position="79"/>
    </location>
</feature>
<feature type="compositionally biased region" description="Polar residues" evidence="1">
    <location>
        <begin position="64"/>
        <end position="73"/>
    </location>
</feature>
<gene>
    <name evidence="3" type="ORF">PQR03_22345</name>
</gene>
<organism evidence="3 4">
    <name type="scientific">Paraburkholderia phytofirmans</name>
    <dbReference type="NCBI Taxonomy" id="261302"/>
    <lineage>
        <taxon>Bacteria</taxon>
        <taxon>Pseudomonadati</taxon>
        <taxon>Pseudomonadota</taxon>
        <taxon>Betaproteobacteria</taxon>
        <taxon>Burkholderiales</taxon>
        <taxon>Burkholderiaceae</taxon>
        <taxon>Paraburkholderia</taxon>
    </lineage>
</organism>
<reference evidence="3 4" key="1">
    <citation type="journal article" date="2024" name="Chem. Sci.">
        <title>Discovery of megapolipeptins by genome mining of a Burkholderiales bacteria collection.</title>
        <authorList>
            <person name="Paulo B.S."/>
            <person name="Recchia M.J.J."/>
            <person name="Lee S."/>
            <person name="Fergusson C.H."/>
            <person name="Romanowski S.B."/>
            <person name="Hernandez A."/>
            <person name="Krull N."/>
            <person name="Liu D.Y."/>
            <person name="Cavanagh H."/>
            <person name="Bos A."/>
            <person name="Gray C.A."/>
            <person name="Murphy B.T."/>
            <person name="Linington R.G."/>
            <person name="Eustaquio A.S."/>
        </authorList>
    </citation>
    <scope>NUCLEOTIDE SEQUENCE [LARGE SCALE GENOMIC DNA]</scope>
    <source>
        <strain evidence="3 4">RL17-351-BIE-A</strain>
    </source>
</reference>
<dbReference type="Proteomes" id="UP001629274">
    <property type="component" value="Unassembled WGS sequence"/>
</dbReference>
<accession>A0ABW9BJT6</accession>
<comment type="caution">
    <text evidence="3">The sequence shown here is derived from an EMBL/GenBank/DDBJ whole genome shotgun (WGS) entry which is preliminary data.</text>
</comment>
<feature type="signal peptide" evidence="2">
    <location>
        <begin position="1"/>
        <end position="21"/>
    </location>
</feature>
<keyword evidence="2" id="KW-0732">Signal</keyword>